<dbReference type="Gene3D" id="1.20.5.170">
    <property type="match status" value="1"/>
</dbReference>
<evidence type="ECO:0000256" key="3">
    <source>
        <dbReference type="ARBA" id="ARBA00022618"/>
    </source>
</evidence>
<feature type="coiled-coil region" evidence="12">
    <location>
        <begin position="251"/>
        <end position="278"/>
    </location>
</feature>
<dbReference type="Pfam" id="PF06470">
    <property type="entry name" value="SMC_hinge"/>
    <property type="match status" value="1"/>
</dbReference>
<evidence type="ECO:0000256" key="12">
    <source>
        <dbReference type="SAM" id="Coils"/>
    </source>
</evidence>
<dbReference type="InterPro" id="IPR010935">
    <property type="entry name" value="SMC_hinge"/>
</dbReference>
<keyword evidence="4" id="KW-0547">Nucleotide-binding</keyword>
<feature type="compositionally biased region" description="Polar residues" evidence="13">
    <location>
        <begin position="1316"/>
        <end position="1325"/>
    </location>
</feature>
<name>A0A2J7R5W0_9NEOP</name>
<dbReference type="SMART" id="SM00968">
    <property type="entry name" value="SMC_hinge"/>
    <property type="match status" value="1"/>
</dbReference>
<feature type="compositionally biased region" description="Basic and acidic residues" evidence="13">
    <location>
        <begin position="1295"/>
        <end position="1306"/>
    </location>
</feature>
<dbReference type="PANTHER" id="PTHR18937:SF172">
    <property type="entry name" value="STRUCTURAL MAINTENANCE OF CHROMOSOMES PROTEIN"/>
    <property type="match status" value="1"/>
</dbReference>
<feature type="domain" description="SMC hinge" evidence="14">
    <location>
        <begin position="597"/>
        <end position="713"/>
    </location>
</feature>
<dbReference type="STRING" id="105785.A0A2J7R5W0"/>
<organism evidence="15 16">
    <name type="scientific">Cryptotermes secundus</name>
    <dbReference type="NCBI Taxonomy" id="105785"/>
    <lineage>
        <taxon>Eukaryota</taxon>
        <taxon>Metazoa</taxon>
        <taxon>Ecdysozoa</taxon>
        <taxon>Arthropoda</taxon>
        <taxon>Hexapoda</taxon>
        <taxon>Insecta</taxon>
        <taxon>Pterygota</taxon>
        <taxon>Neoptera</taxon>
        <taxon>Polyneoptera</taxon>
        <taxon>Dictyoptera</taxon>
        <taxon>Blattodea</taxon>
        <taxon>Blattoidea</taxon>
        <taxon>Termitoidae</taxon>
        <taxon>Kalotermitidae</taxon>
        <taxon>Cryptotermitinae</taxon>
        <taxon>Cryptotermes</taxon>
    </lineage>
</organism>
<feature type="coiled-coil region" evidence="12">
    <location>
        <begin position="762"/>
        <end position="1006"/>
    </location>
</feature>
<comment type="subcellular location">
    <subcellularLocation>
        <location evidence="1 11">Nucleus</location>
    </subcellularLocation>
</comment>
<feature type="compositionally biased region" description="Polar residues" evidence="13">
    <location>
        <begin position="1273"/>
        <end position="1293"/>
    </location>
</feature>
<evidence type="ECO:0000256" key="4">
    <source>
        <dbReference type="ARBA" id="ARBA00022741"/>
    </source>
</evidence>
<dbReference type="EMBL" id="NEVH01006988">
    <property type="protein sequence ID" value="PNF36220.1"/>
    <property type="molecule type" value="Genomic_DNA"/>
</dbReference>
<evidence type="ECO:0000256" key="11">
    <source>
        <dbReference type="PIRNR" id="PIRNR005719"/>
    </source>
</evidence>
<feature type="coiled-coil region" evidence="12">
    <location>
        <begin position="318"/>
        <end position="475"/>
    </location>
</feature>
<keyword evidence="7 12" id="KW-0175">Coiled coil</keyword>
<dbReference type="InterPro" id="IPR024704">
    <property type="entry name" value="SMC"/>
</dbReference>
<evidence type="ECO:0000256" key="8">
    <source>
        <dbReference type="ARBA" id="ARBA00023067"/>
    </source>
</evidence>
<dbReference type="GO" id="GO:0000796">
    <property type="term" value="C:condensin complex"/>
    <property type="evidence" value="ECO:0007669"/>
    <property type="project" value="TreeGrafter"/>
</dbReference>
<evidence type="ECO:0000313" key="16">
    <source>
        <dbReference type="Proteomes" id="UP000235965"/>
    </source>
</evidence>
<evidence type="ECO:0000256" key="13">
    <source>
        <dbReference type="SAM" id="MobiDB-lite"/>
    </source>
</evidence>
<dbReference type="InterPro" id="IPR003395">
    <property type="entry name" value="RecF/RecN/SMC_N"/>
</dbReference>
<evidence type="ECO:0000259" key="14">
    <source>
        <dbReference type="SMART" id="SM00968"/>
    </source>
</evidence>
<proteinExistence type="inferred from homology"/>
<gene>
    <name evidence="15" type="ORF">B7P43_G09723</name>
</gene>
<keyword evidence="8" id="KW-0226">DNA condensation</keyword>
<dbReference type="FunFam" id="3.40.50.300:FF:000585">
    <property type="entry name" value="Structural maintenance of chromosomes 4"/>
    <property type="match status" value="1"/>
</dbReference>
<keyword evidence="3" id="KW-0132">Cell division</keyword>
<keyword evidence="10" id="KW-0131">Cell cycle</keyword>
<dbReference type="InParanoid" id="A0A2J7R5W0"/>
<feature type="region of interest" description="Disordered" evidence="13">
    <location>
        <begin position="1272"/>
        <end position="1353"/>
    </location>
</feature>
<comment type="caution">
    <text evidence="15">The sequence shown here is derived from an EMBL/GenBank/DDBJ whole genome shotgun (WGS) entry which is preliminary data.</text>
</comment>
<dbReference type="InterPro" id="IPR036277">
    <property type="entry name" value="SMC_hinge_sf"/>
</dbReference>
<dbReference type="PIRSF" id="PIRSF005719">
    <property type="entry name" value="SMC"/>
    <property type="match status" value="1"/>
</dbReference>
<keyword evidence="6" id="KW-0067">ATP-binding</keyword>
<dbReference type="Gene3D" id="3.30.70.1620">
    <property type="match status" value="1"/>
</dbReference>
<dbReference type="Gene3D" id="3.40.50.300">
    <property type="entry name" value="P-loop containing nucleotide triphosphate hydrolases"/>
    <property type="match status" value="2"/>
</dbReference>
<dbReference type="GO" id="GO:0005634">
    <property type="term" value="C:nucleus"/>
    <property type="evidence" value="ECO:0007669"/>
    <property type="project" value="UniProtKB-SubCell"/>
</dbReference>
<sequence>MPQKRSKIDDGDDQGGQGQNALDVSEIREEEEISEDEESGLRIGDIYIPPPPNPVSSNETTGPRLIITHIENENFKSYAGKQVLGPFHKCFTSIVGPNGSGKSNVIDSMLFVFGYRASKIRSKKISVLLHNSAQHPNVQNCTVAVHFQQITDISGTDDFELVPNSKLVVARTAFKDNTSFYTVNGRRVQFKEVAKLLRSHGIDLDHNRFLILQGEVEQIAMMKPKAPNEHESGMLEFLEDIIGTTRYKEPLEKLVTLVEQLNEERSEKLNRVKIVEREKEDLEGPMKEAVAYVKMENEMTIKKNVVCQKYIYENEICAEELEKKRKAIDDSTSELRMQMKEVADAREGKNKAIKECTKDLEKLMNRKDTLTEQFNKMNQRHVVIKADMSQTNKKRKKTKELLVEEKRKLNELEHVPEKNEREIVELTAREEKLSKDLEEEKAGMEKAMAGLKAETQELQDSKDKLQTQLIGLKETVDETKSVYDIAKAELDLYVSSEQKERSKLEEIKNNYMTASKTVEGRKDEIEELNTGIPAAEKQLQEAQVELAQVRKDEAAVSAELRTHRAQVEETRSSMQATRSRGRVLDSLMEQKQLGHLPGIFGRLGDLGAIDRKYDVAISTACGPLDSIVVDTVVTGQKCIEFLKRNDIGRATFIALEKQEHLRQKCRTPINRPEGVPRLFDLIQVEDERVLPAFYYGLRNTLVANDLDQATRIAFGQQRFRVVTLGGQLIELAGTMSGGGKTVLRGRMGQSVAVTSVASPCKLDQMEQKLQKLESRARQLCTRQVSLEDQVTLLSQELQTMRMNLNKYEIEIQLSAEQLPTLQEQLKRQKEKVKAAAPDPAHVRKLTDIVTKAQTEYDAATEKAGEVDSQVQSLRKQIMTVRERCMKAAQKKVDDVSKNLDKVRQEITRLKVAIKTSKRNAEKSSEKIGNMIQEISDCEKKMLDMQKEQEKIESDGKVILDELKTISDSVVSEEENMESLKEEVAEIQKKENKLKAEKLEVDQKIDSINKDIHENKMKIPALRKQLNALHLQEIPGEECVGELKQLTKEELKQLDIKELQYKVSLLEDKLRASHPNLAVIREYKEKENLYLQRVSELEISTERRNEMRKNFDMVRKNRFTEFMRGFSTITSKLKEMYQMITLGGDAELELVDSLDPFSEGINFSVRPPKKTWKIISNLSGGEKTLSSLALVFALHYYKPTPLYVMDEIDAALDFKNVSIVGHYIKERTKNAQFIIISLRSNMFELADRLVGIYKTYNCTHSITINPKFYGVPGSQASQHTQKQNASQVSSQSLETHAVREDMSPDRDRRRKTPTRDGQLTHNTEVSFTPVVSHEDMPVGADDCMGETESNNVEI</sequence>
<dbReference type="OrthoDB" id="5575062at2759"/>
<evidence type="ECO:0000256" key="5">
    <source>
        <dbReference type="ARBA" id="ARBA00022776"/>
    </source>
</evidence>
<accession>A0A2J7R5W0</accession>
<comment type="similarity">
    <text evidence="2">Belongs to the SMC family. SMC4 subfamily.</text>
</comment>
<evidence type="ECO:0000256" key="6">
    <source>
        <dbReference type="ARBA" id="ARBA00022840"/>
    </source>
</evidence>
<dbReference type="GO" id="GO:0007076">
    <property type="term" value="P:mitotic chromosome condensation"/>
    <property type="evidence" value="ECO:0007669"/>
    <property type="project" value="TreeGrafter"/>
</dbReference>
<evidence type="ECO:0000256" key="7">
    <source>
        <dbReference type="ARBA" id="ARBA00023054"/>
    </source>
</evidence>
<dbReference type="GO" id="GO:0051301">
    <property type="term" value="P:cell division"/>
    <property type="evidence" value="ECO:0007669"/>
    <property type="project" value="UniProtKB-KW"/>
</dbReference>
<dbReference type="PANTHER" id="PTHR18937">
    <property type="entry name" value="STRUCTURAL MAINTENANCE OF CHROMOSOMES SMC FAMILY MEMBER"/>
    <property type="match status" value="1"/>
</dbReference>
<dbReference type="SUPFAM" id="SSF52540">
    <property type="entry name" value="P-loop containing nucleoside triphosphate hydrolases"/>
    <property type="match status" value="1"/>
</dbReference>
<dbReference type="Pfam" id="PF02463">
    <property type="entry name" value="SMC_N"/>
    <property type="match status" value="2"/>
</dbReference>
<dbReference type="Gene3D" id="1.20.1060.20">
    <property type="match status" value="1"/>
</dbReference>
<dbReference type="EMBL" id="NEVH01006988">
    <property type="protein sequence ID" value="PNF36218.1"/>
    <property type="molecule type" value="Genomic_DNA"/>
</dbReference>
<protein>
    <recommendedName>
        <fullName evidence="11">Structural maintenance of chromosomes protein</fullName>
    </recommendedName>
</protein>
<dbReference type="GO" id="GO:0005524">
    <property type="term" value="F:ATP binding"/>
    <property type="evidence" value="ECO:0007669"/>
    <property type="project" value="UniProtKB-KW"/>
</dbReference>
<evidence type="ECO:0000256" key="1">
    <source>
        <dbReference type="ARBA" id="ARBA00004123"/>
    </source>
</evidence>
<dbReference type="GO" id="GO:0016887">
    <property type="term" value="F:ATP hydrolysis activity"/>
    <property type="evidence" value="ECO:0007669"/>
    <property type="project" value="InterPro"/>
</dbReference>
<keyword evidence="16" id="KW-1185">Reference proteome</keyword>
<evidence type="ECO:0000256" key="2">
    <source>
        <dbReference type="ARBA" id="ARBA00006005"/>
    </source>
</evidence>
<dbReference type="SUPFAM" id="SSF75553">
    <property type="entry name" value="Smc hinge domain"/>
    <property type="match status" value="1"/>
</dbReference>
<dbReference type="Proteomes" id="UP000235965">
    <property type="component" value="Unassembled WGS sequence"/>
</dbReference>
<feature type="coiled-coil region" evidence="12">
    <location>
        <begin position="525"/>
        <end position="559"/>
    </location>
</feature>
<dbReference type="InterPro" id="IPR027417">
    <property type="entry name" value="P-loop_NTPase"/>
</dbReference>
<keyword evidence="5" id="KW-0498">Mitosis</keyword>
<dbReference type="FunCoup" id="A0A2J7R5W0">
    <property type="interactions" value="1349"/>
</dbReference>
<evidence type="ECO:0000313" key="15">
    <source>
        <dbReference type="EMBL" id="PNF36218.1"/>
    </source>
</evidence>
<keyword evidence="9 11" id="KW-0539">Nucleus</keyword>
<evidence type="ECO:0000256" key="10">
    <source>
        <dbReference type="ARBA" id="ARBA00023306"/>
    </source>
</evidence>
<evidence type="ECO:0000256" key="9">
    <source>
        <dbReference type="ARBA" id="ARBA00023242"/>
    </source>
</evidence>
<feature type="compositionally biased region" description="Acidic residues" evidence="13">
    <location>
        <begin position="28"/>
        <end position="38"/>
    </location>
</feature>
<feature type="region of interest" description="Disordered" evidence="13">
    <location>
        <begin position="1"/>
        <end position="59"/>
    </location>
</feature>
<reference evidence="15 16" key="1">
    <citation type="submission" date="2017-12" db="EMBL/GenBank/DDBJ databases">
        <title>Hemimetabolous genomes reveal molecular basis of termite eusociality.</title>
        <authorList>
            <person name="Harrison M.C."/>
            <person name="Jongepier E."/>
            <person name="Robertson H.M."/>
            <person name="Arning N."/>
            <person name="Bitard-Feildel T."/>
            <person name="Chao H."/>
            <person name="Childers C.P."/>
            <person name="Dinh H."/>
            <person name="Doddapaneni H."/>
            <person name="Dugan S."/>
            <person name="Gowin J."/>
            <person name="Greiner C."/>
            <person name="Han Y."/>
            <person name="Hu H."/>
            <person name="Hughes D.S.T."/>
            <person name="Huylmans A.-K."/>
            <person name="Kemena C."/>
            <person name="Kremer L.P.M."/>
            <person name="Lee S.L."/>
            <person name="Lopez-Ezquerra A."/>
            <person name="Mallet L."/>
            <person name="Monroy-Kuhn J.M."/>
            <person name="Moser A."/>
            <person name="Murali S.C."/>
            <person name="Muzny D.M."/>
            <person name="Otani S."/>
            <person name="Piulachs M.-D."/>
            <person name="Poelchau M."/>
            <person name="Qu J."/>
            <person name="Schaub F."/>
            <person name="Wada-Katsumata A."/>
            <person name="Worley K.C."/>
            <person name="Xie Q."/>
            <person name="Ylla G."/>
            <person name="Poulsen M."/>
            <person name="Gibbs R.A."/>
            <person name="Schal C."/>
            <person name="Richards S."/>
            <person name="Belles X."/>
            <person name="Korb J."/>
            <person name="Bornberg-Bauer E."/>
        </authorList>
    </citation>
    <scope>NUCLEOTIDE SEQUENCE [LARGE SCALE GENOMIC DNA]</scope>
    <source>
        <tissue evidence="15">Whole body</tissue>
    </source>
</reference>
<dbReference type="FunFam" id="3.40.50.300:FF:000481">
    <property type="entry name" value="Structural maintenance of chromosomes 4"/>
    <property type="match status" value="1"/>
</dbReference>